<dbReference type="InterPro" id="IPR037024">
    <property type="entry name" value="NiFe_Hase_small_N_sf"/>
</dbReference>
<reference evidence="3" key="1">
    <citation type="submission" date="2021-03" db="EMBL/GenBank/DDBJ databases">
        <authorList>
            <person name="Jaffe A."/>
        </authorList>
    </citation>
    <scope>NUCLEOTIDE SEQUENCE</scope>
    <source>
        <strain evidence="3">RIFCSPLOWO2_01_FULL_AR10_48_17</strain>
    </source>
</reference>
<dbReference type="PANTHER" id="PTHR42845:SF1">
    <property type="entry name" value="HYDROGENASE SMALL SUBUNIT"/>
    <property type="match status" value="1"/>
</dbReference>
<accession>A0A8T4L540</accession>
<organism evidence="3 4">
    <name type="scientific">Candidatus Iainarchaeum sp</name>
    <dbReference type="NCBI Taxonomy" id="3101447"/>
    <lineage>
        <taxon>Archaea</taxon>
        <taxon>Candidatus Iainarchaeota</taxon>
        <taxon>Candidatus Iainarchaeia</taxon>
        <taxon>Candidatus Iainarchaeales</taxon>
        <taxon>Candidatus Iainarchaeaceae</taxon>
        <taxon>Candidatus Iainarchaeum</taxon>
    </lineage>
</organism>
<dbReference type="GO" id="GO:0016491">
    <property type="term" value="F:oxidoreductase activity"/>
    <property type="evidence" value="ECO:0007669"/>
    <property type="project" value="UniProtKB-KW"/>
</dbReference>
<dbReference type="SUPFAM" id="SSF56770">
    <property type="entry name" value="HydA/Nqo6-like"/>
    <property type="match status" value="1"/>
</dbReference>
<keyword evidence="1" id="KW-0560">Oxidoreductase</keyword>
<dbReference type="PANTHER" id="PTHR42845">
    <property type="entry name" value="COENZYME F420-REDUCING HYDROGENASE, GAMMA SUBUNIT"/>
    <property type="match status" value="1"/>
</dbReference>
<dbReference type="AlphaFoldDB" id="A0A8T4L540"/>
<dbReference type="InterPro" id="IPR051349">
    <property type="entry name" value="Hydrogenase_assoc-protein"/>
</dbReference>
<feature type="domain" description="NADH:ubiquinone oxidoreductase-like 20kDa subunit" evidence="2">
    <location>
        <begin position="16"/>
        <end position="150"/>
    </location>
</feature>
<protein>
    <recommendedName>
        <fullName evidence="2">NADH:ubiquinone oxidoreductase-like 20kDa subunit domain-containing protein</fullName>
    </recommendedName>
</protein>
<dbReference type="GO" id="GO:0051536">
    <property type="term" value="F:iron-sulfur cluster binding"/>
    <property type="evidence" value="ECO:0007669"/>
    <property type="project" value="InterPro"/>
</dbReference>
<evidence type="ECO:0000256" key="1">
    <source>
        <dbReference type="ARBA" id="ARBA00023002"/>
    </source>
</evidence>
<comment type="caution">
    <text evidence="3">The sequence shown here is derived from an EMBL/GenBank/DDBJ whole genome shotgun (WGS) entry which is preliminary data.</text>
</comment>
<dbReference type="Gene3D" id="3.40.50.700">
    <property type="entry name" value="NADH:ubiquinone oxidoreductase-like, 20kDa subunit"/>
    <property type="match status" value="1"/>
</dbReference>
<evidence type="ECO:0000313" key="4">
    <source>
        <dbReference type="Proteomes" id="UP000675968"/>
    </source>
</evidence>
<dbReference type="Proteomes" id="UP000675968">
    <property type="component" value="Unassembled WGS sequence"/>
</dbReference>
<evidence type="ECO:0000313" key="3">
    <source>
        <dbReference type="EMBL" id="MBS3061697.1"/>
    </source>
</evidence>
<dbReference type="EMBL" id="JAGVWC010000010">
    <property type="protein sequence ID" value="MBS3061697.1"/>
    <property type="molecule type" value="Genomic_DNA"/>
</dbReference>
<evidence type="ECO:0000259" key="2">
    <source>
        <dbReference type="Pfam" id="PF01058"/>
    </source>
</evidence>
<name>A0A8T4L540_9ARCH</name>
<dbReference type="InterPro" id="IPR006137">
    <property type="entry name" value="NADH_UbQ_OxRdtase-like_20kDa"/>
</dbReference>
<dbReference type="Pfam" id="PF01058">
    <property type="entry name" value="Oxidored_q6"/>
    <property type="match status" value="1"/>
</dbReference>
<gene>
    <name evidence="3" type="ORF">J4215_03890</name>
</gene>
<proteinExistence type="predicted"/>
<sequence length="158" mass="17977">MPKLRVGIFSFTGDEGCVITFLEILNTKFFEWIEKVDFVNVRVLQKKVSMENIDVAFVEGAISTEKEVAKLKEIRQNSKKVVAIGSCAISGAPSNHRNLFDEKTRLEILPILERFHHREKVVPLSNLILVDDQVPGCPIIEEKFIEVMEKYVKEMGGN</sequence>
<reference evidence="3" key="2">
    <citation type="submission" date="2021-05" db="EMBL/GenBank/DDBJ databases">
        <title>Protein family content uncovers lineage relationships and bacterial pathway maintenance mechanisms in DPANN archaea.</title>
        <authorList>
            <person name="Castelle C.J."/>
            <person name="Meheust R."/>
            <person name="Jaffe A.L."/>
            <person name="Seitz K."/>
            <person name="Gong X."/>
            <person name="Baker B.J."/>
            <person name="Banfield J.F."/>
        </authorList>
    </citation>
    <scope>NUCLEOTIDE SEQUENCE</scope>
    <source>
        <strain evidence="3">RIFCSPLOWO2_01_FULL_AR10_48_17</strain>
    </source>
</reference>